<dbReference type="GO" id="GO:0005829">
    <property type="term" value="C:cytosol"/>
    <property type="evidence" value="ECO:0007669"/>
    <property type="project" value="TreeGrafter"/>
</dbReference>
<dbReference type="OrthoDB" id="9798208at2"/>
<keyword evidence="2" id="KW-0378">Hydrolase</keyword>
<gene>
    <name evidence="4" type="ORF">FD46_GL000674</name>
</gene>
<feature type="domain" description="Thioesterase" evidence="3">
    <location>
        <begin position="33"/>
        <end position="106"/>
    </location>
</feature>
<accession>A0A0R1MCL9</accession>
<keyword evidence="5" id="KW-1185">Reference proteome</keyword>
<dbReference type="STRING" id="1423777.FD46_GL000674"/>
<dbReference type="AlphaFoldDB" id="A0A0R1MCL9"/>
<dbReference type="Gene3D" id="3.10.129.10">
    <property type="entry name" value="Hotdog Thioesterase"/>
    <property type="match status" value="1"/>
</dbReference>
<evidence type="ECO:0000313" key="4">
    <source>
        <dbReference type="EMBL" id="KRL05911.1"/>
    </source>
</evidence>
<dbReference type="NCBIfam" id="TIGR00369">
    <property type="entry name" value="unchar_dom_1"/>
    <property type="match status" value="1"/>
</dbReference>
<evidence type="ECO:0000256" key="1">
    <source>
        <dbReference type="ARBA" id="ARBA00008324"/>
    </source>
</evidence>
<dbReference type="InterPro" id="IPR029069">
    <property type="entry name" value="HotDog_dom_sf"/>
</dbReference>
<dbReference type="PATRIC" id="fig|1423777.3.peg.694"/>
<reference evidence="4 5" key="1">
    <citation type="journal article" date="2015" name="Genome Announc.">
        <title>Expanding the biotechnology potential of lactobacilli through comparative genomics of 213 strains and associated genera.</title>
        <authorList>
            <person name="Sun Z."/>
            <person name="Harris H.M."/>
            <person name="McCann A."/>
            <person name="Guo C."/>
            <person name="Argimon S."/>
            <person name="Zhang W."/>
            <person name="Yang X."/>
            <person name="Jeffery I.B."/>
            <person name="Cooney J.C."/>
            <person name="Kagawa T.F."/>
            <person name="Liu W."/>
            <person name="Song Y."/>
            <person name="Salvetti E."/>
            <person name="Wrobel A."/>
            <person name="Rasinkangas P."/>
            <person name="Parkhill J."/>
            <person name="Rea M.C."/>
            <person name="O'Sullivan O."/>
            <person name="Ritari J."/>
            <person name="Douillard F.P."/>
            <person name="Paul Ross R."/>
            <person name="Yang R."/>
            <person name="Briner A.E."/>
            <person name="Felis G.E."/>
            <person name="de Vos W.M."/>
            <person name="Barrangou R."/>
            <person name="Klaenhammer T.R."/>
            <person name="Caufield P.W."/>
            <person name="Cui Y."/>
            <person name="Zhang H."/>
            <person name="O'Toole P.W."/>
        </authorList>
    </citation>
    <scope>NUCLEOTIDE SEQUENCE [LARGE SCALE GENOMIC DNA]</scope>
    <source>
        <strain evidence="4 5">DSM 19972</strain>
    </source>
</reference>
<dbReference type="PANTHER" id="PTHR43240:SF5">
    <property type="entry name" value="1,4-DIHYDROXY-2-NAPHTHOYL-COA THIOESTERASE 1"/>
    <property type="match status" value="1"/>
</dbReference>
<dbReference type="InterPro" id="IPR003736">
    <property type="entry name" value="PAAI_dom"/>
</dbReference>
<dbReference type="RefSeq" id="WP_057895632.1">
    <property type="nucleotide sequence ID" value="NZ_AZEH01000020.1"/>
</dbReference>
<evidence type="ECO:0000313" key="5">
    <source>
        <dbReference type="Proteomes" id="UP000051686"/>
    </source>
</evidence>
<evidence type="ECO:0000259" key="3">
    <source>
        <dbReference type="Pfam" id="PF03061"/>
    </source>
</evidence>
<proteinExistence type="inferred from homology"/>
<comment type="similarity">
    <text evidence="1">Belongs to the thioesterase PaaI family.</text>
</comment>
<sequence>MNLLDTLNIKTETVSAQKTILVLNVSDKIKQPFGFVHGGINAVLAETAASMGANTLADTNQAAFGLSITTNHLLPVSSGTLKAIAHPIHIGKRIQVWQVKIIQYPSTKVTSVSTVTISLQKKFESASHTN</sequence>
<dbReference type="Proteomes" id="UP000051686">
    <property type="component" value="Unassembled WGS sequence"/>
</dbReference>
<dbReference type="SUPFAM" id="SSF54637">
    <property type="entry name" value="Thioesterase/thiol ester dehydrase-isomerase"/>
    <property type="match status" value="1"/>
</dbReference>
<dbReference type="PANTHER" id="PTHR43240">
    <property type="entry name" value="1,4-DIHYDROXY-2-NAPHTHOYL-COA THIOESTERASE 1"/>
    <property type="match status" value="1"/>
</dbReference>
<organism evidence="4 5">
    <name type="scientific">Liquorilactobacillus oeni DSM 19972</name>
    <dbReference type="NCBI Taxonomy" id="1423777"/>
    <lineage>
        <taxon>Bacteria</taxon>
        <taxon>Bacillati</taxon>
        <taxon>Bacillota</taxon>
        <taxon>Bacilli</taxon>
        <taxon>Lactobacillales</taxon>
        <taxon>Lactobacillaceae</taxon>
        <taxon>Liquorilactobacillus</taxon>
    </lineage>
</organism>
<comment type="caution">
    <text evidence="4">The sequence shown here is derived from an EMBL/GenBank/DDBJ whole genome shotgun (WGS) entry which is preliminary data.</text>
</comment>
<dbReference type="Pfam" id="PF03061">
    <property type="entry name" value="4HBT"/>
    <property type="match status" value="1"/>
</dbReference>
<dbReference type="CDD" id="cd03443">
    <property type="entry name" value="PaaI_thioesterase"/>
    <property type="match status" value="1"/>
</dbReference>
<dbReference type="InterPro" id="IPR006683">
    <property type="entry name" value="Thioestr_dom"/>
</dbReference>
<dbReference type="GO" id="GO:0061522">
    <property type="term" value="F:1,4-dihydroxy-2-naphthoyl-CoA thioesterase activity"/>
    <property type="evidence" value="ECO:0007669"/>
    <property type="project" value="TreeGrafter"/>
</dbReference>
<protein>
    <recommendedName>
        <fullName evidence="3">Thioesterase domain-containing protein</fullName>
    </recommendedName>
</protein>
<dbReference type="EMBL" id="AZEH01000020">
    <property type="protein sequence ID" value="KRL05911.1"/>
    <property type="molecule type" value="Genomic_DNA"/>
</dbReference>
<name>A0A0R1MCL9_9LACO</name>
<evidence type="ECO:0000256" key="2">
    <source>
        <dbReference type="ARBA" id="ARBA00022801"/>
    </source>
</evidence>